<protein>
    <submittedName>
        <fullName evidence="1">Organic hydroperoxide reductase OsmC/OhrA</fullName>
    </submittedName>
</protein>
<dbReference type="RefSeq" id="WP_100338805.1">
    <property type="nucleotide sequence ID" value="NZ_PGFA01000005.1"/>
</dbReference>
<sequence length="161" mass="17366">MSKEHAYELTVEWTGNSGTGTSGYRQFERSHTIQAASKPPLLASSDPAFRGDATRYNPEDLLVASLASCHMLWYLHLCAEAGIIVVAYSDTATGIMAETPDGGGHFREVTLHPLVTVAAAHMQAPAAALHERAHQLCFIANSVNFPVRHQPTITIPDAARS</sequence>
<dbReference type="InterPro" id="IPR052707">
    <property type="entry name" value="OsmC_Ohr_Peroxiredoxin"/>
</dbReference>
<proteinExistence type="predicted"/>
<dbReference type="Proteomes" id="UP000228535">
    <property type="component" value="Unassembled WGS sequence"/>
</dbReference>
<organism evidence="1 2">
    <name type="scientific">Hymenobacter chitinivorans DSM 11115</name>
    <dbReference type="NCBI Taxonomy" id="1121954"/>
    <lineage>
        <taxon>Bacteria</taxon>
        <taxon>Pseudomonadati</taxon>
        <taxon>Bacteroidota</taxon>
        <taxon>Cytophagia</taxon>
        <taxon>Cytophagales</taxon>
        <taxon>Hymenobacteraceae</taxon>
        <taxon>Hymenobacter</taxon>
    </lineage>
</organism>
<dbReference type="OrthoDB" id="9795405at2"/>
<dbReference type="AlphaFoldDB" id="A0A2M9AQB0"/>
<dbReference type="EMBL" id="PGFA01000005">
    <property type="protein sequence ID" value="PJJ47878.1"/>
    <property type="molecule type" value="Genomic_DNA"/>
</dbReference>
<reference evidence="1 2" key="1">
    <citation type="submission" date="2017-11" db="EMBL/GenBank/DDBJ databases">
        <title>Genomic Encyclopedia of Archaeal and Bacterial Type Strains, Phase II (KMG-II): From Individual Species to Whole Genera.</title>
        <authorList>
            <person name="Goeker M."/>
        </authorList>
    </citation>
    <scope>NUCLEOTIDE SEQUENCE [LARGE SCALE GENOMIC DNA]</scope>
    <source>
        <strain evidence="1 2">DSM 11115</strain>
    </source>
</reference>
<dbReference type="Gene3D" id="3.30.300.20">
    <property type="match status" value="1"/>
</dbReference>
<accession>A0A2M9AQB0</accession>
<dbReference type="PANTHER" id="PTHR42830">
    <property type="entry name" value="OSMOTICALLY INDUCIBLE FAMILY PROTEIN"/>
    <property type="match status" value="1"/>
</dbReference>
<comment type="caution">
    <text evidence="1">The sequence shown here is derived from an EMBL/GenBank/DDBJ whole genome shotgun (WGS) entry which is preliminary data.</text>
</comment>
<evidence type="ECO:0000313" key="2">
    <source>
        <dbReference type="Proteomes" id="UP000228535"/>
    </source>
</evidence>
<gene>
    <name evidence="1" type="ORF">CLV45_4568</name>
</gene>
<dbReference type="InterPro" id="IPR015946">
    <property type="entry name" value="KH_dom-like_a/b"/>
</dbReference>
<name>A0A2M9AQB0_9BACT</name>
<dbReference type="Pfam" id="PF02566">
    <property type="entry name" value="OsmC"/>
    <property type="match status" value="1"/>
</dbReference>
<dbReference type="SUPFAM" id="SSF82784">
    <property type="entry name" value="OsmC-like"/>
    <property type="match status" value="1"/>
</dbReference>
<dbReference type="PANTHER" id="PTHR42830:SF2">
    <property type="entry name" value="OSMC_OHR FAMILY PROTEIN"/>
    <property type="match status" value="1"/>
</dbReference>
<keyword evidence="2" id="KW-1185">Reference proteome</keyword>
<dbReference type="InterPro" id="IPR003718">
    <property type="entry name" value="OsmC/Ohr_fam"/>
</dbReference>
<dbReference type="InterPro" id="IPR036102">
    <property type="entry name" value="OsmC/Ohrsf"/>
</dbReference>
<evidence type="ECO:0000313" key="1">
    <source>
        <dbReference type="EMBL" id="PJJ47878.1"/>
    </source>
</evidence>